<proteinExistence type="predicted"/>
<dbReference type="AlphaFoldDB" id="A0A917I103"/>
<gene>
    <name evidence="1" type="ORF">GCM10011416_21290</name>
</gene>
<keyword evidence="2" id="KW-1185">Reference proteome</keyword>
<dbReference type="Proteomes" id="UP000633278">
    <property type="component" value="Unassembled WGS sequence"/>
</dbReference>
<comment type="caution">
    <text evidence="1">The sequence shown here is derived from an EMBL/GenBank/DDBJ whole genome shotgun (WGS) entry which is preliminary data.</text>
</comment>
<evidence type="ECO:0000313" key="1">
    <source>
        <dbReference type="EMBL" id="GGH02275.1"/>
    </source>
</evidence>
<dbReference type="SUPFAM" id="SSF56925">
    <property type="entry name" value="OMPA-like"/>
    <property type="match status" value="1"/>
</dbReference>
<organism evidence="1 2">
    <name type="scientific">Polaribacter pacificus</name>
    <dbReference type="NCBI Taxonomy" id="1775173"/>
    <lineage>
        <taxon>Bacteria</taxon>
        <taxon>Pseudomonadati</taxon>
        <taxon>Bacteroidota</taxon>
        <taxon>Flavobacteriia</taxon>
        <taxon>Flavobacteriales</taxon>
        <taxon>Flavobacteriaceae</taxon>
    </lineage>
</organism>
<accession>A0A917I103</accession>
<sequence>MKSIYTFIFISLFFITTLKAQEKDDFSIFIGPSYQLIHNSDLGVNVGLEYFLTTGTAIAPSFSYYFSAKGIRTYAFNADVRYYLNTSSRFHYFAIGGFSYLMIKNTLTTPALTDSNIGINAGGGFVVALNDKIGLLGQLKYDSSGAASIEPMLGVTYKF</sequence>
<reference evidence="1" key="1">
    <citation type="journal article" date="2014" name="Int. J. Syst. Evol. Microbiol.">
        <title>Complete genome sequence of Corynebacterium casei LMG S-19264T (=DSM 44701T), isolated from a smear-ripened cheese.</title>
        <authorList>
            <consortium name="US DOE Joint Genome Institute (JGI-PGF)"/>
            <person name="Walter F."/>
            <person name="Albersmeier A."/>
            <person name="Kalinowski J."/>
            <person name="Ruckert C."/>
        </authorList>
    </citation>
    <scope>NUCLEOTIDE SEQUENCE</scope>
    <source>
        <strain evidence="1">CGMCC 1.15763</strain>
    </source>
</reference>
<evidence type="ECO:0008006" key="3">
    <source>
        <dbReference type="Google" id="ProtNLM"/>
    </source>
</evidence>
<dbReference type="Gene3D" id="2.40.160.20">
    <property type="match status" value="1"/>
</dbReference>
<protein>
    <recommendedName>
        <fullName evidence="3">Outer membrane protein beta-barrel domain-containing protein</fullName>
    </recommendedName>
</protein>
<evidence type="ECO:0000313" key="2">
    <source>
        <dbReference type="Proteomes" id="UP000633278"/>
    </source>
</evidence>
<name>A0A917I103_9FLAO</name>
<reference evidence="1" key="2">
    <citation type="submission" date="2020-09" db="EMBL/GenBank/DDBJ databases">
        <authorList>
            <person name="Sun Q."/>
            <person name="Zhou Y."/>
        </authorList>
    </citation>
    <scope>NUCLEOTIDE SEQUENCE</scope>
    <source>
        <strain evidence="1">CGMCC 1.15763</strain>
    </source>
</reference>
<dbReference type="EMBL" id="BMJW01000003">
    <property type="protein sequence ID" value="GGH02275.1"/>
    <property type="molecule type" value="Genomic_DNA"/>
</dbReference>
<dbReference type="RefSeq" id="WP_188599333.1">
    <property type="nucleotide sequence ID" value="NZ_BMJW01000003.1"/>
</dbReference>
<dbReference type="InterPro" id="IPR011250">
    <property type="entry name" value="OMP/PagP_B-barrel"/>
</dbReference>